<sequence>MFLGSASGNDRSVEAGACMHLMPWRGLPLILQQPMFEQGVTSRIGPDIVKDAAVSPA</sequence>
<dbReference type="RefSeq" id="WP_168776209.1">
    <property type="nucleotide sequence ID" value="NZ_JAABNR010000022.1"/>
</dbReference>
<dbReference type="AlphaFoldDB" id="A0AAE4YG98"/>
<organism evidence="1 2">
    <name type="scientific">Stagnihabitans tardus</name>
    <dbReference type="NCBI Taxonomy" id="2699202"/>
    <lineage>
        <taxon>Bacteria</taxon>
        <taxon>Pseudomonadati</taxon>
        <taxon>Pseudomonadota</taxon>
        <taxon>Alphaproteobacteria</taxon>
        <taxon>Rhodobacterales</taxon>
        <taxon>Paracoccaceae</taxon>
        <taxon>Stagnihabitans</taxon>
    </lineage>
</organism>
<keyword evidence="2" id="KW-1185">Reference proteome</keyword>
<proteinExistence type="predicted"/>
<reference evidence="1" key="1">
    <citation type="submission" date="2020-01" db="EMBL/GenBank/DDBJ databases">
        <authorList>
            <person name="Chen W.-M."/>
        </authorList>
    </citation>
    <scope>NUCLEOTIDE SEQUENCE</scope>
    <source>
        <strain evidence="1">CYK-10</strain>
    </source>
</reference>
<comment type="caution">
    <text evidence="1">The sequence shown here is derived from an EMBL/GenBank/DDBJ whole genome shotgun (WGS) entry which is preliminary data.</text>
</comment>
<evidence type="ECO:0000313" key="2">
    <source>
        <dbReference type="Proteomes" id="UP001193501"/>
    </source>
</evidence>
<accession>A0AAE4YG98</accession>
<gene>
    <name evidence="1" type="ORF">GV832_17615</name>
</gene>
<dbReference type="Proteomes" id="UP001193501">
    <property type="component" value="Unassembled WGS sequence"/>
</dbReference>
<dbReference type="EMBL" id="JAABNR010000022">
    <property type="protein sequence ID" value="NBZ89410.1"/>
    <property type="molecule type" value="Genomic_DNA"/>
</dbReference>
<protein>
    <submittedName>
        <fullName evidence="1">Uncharacterized protein</fullName>
    </submittedName>
</protein>
<evidence type="ECO:0000313" key="1">
    <source>
        <dbReference type="EMBL" id="NBZ89410.1"/>
    </source>
</evidence>
<name>A0AAE4YG98_9RHOB</name>